<dbReference type="AlphaFoldDB" id="A0A229RK23"/>
<dbReference type="OrthoDB" id="3637927at2"/>
<organism evidence="3 4">
    <name type="scientific">Amycolatopsis alba DSM 44262</name>
    <dbReference type="NCBI Taxonomy" id="1125972"/>
    <lineage>
        <taxon>Bacteria</taxon>
        <taxon>Bacillati</taxon>
        <taxon>Actinomycetota</taxon>
        <taxon>Actinomycetes</taxon>
        <taxon>Pseudonocardiales</taxon>
        <taxon>Pseudonocardiaceae</taxon>
        <taxon>Amycolatopsis</taxon>
    </lineage>
</organism>
<feature type="region of interest" description="Disordered" evidence="1">
    <location>
        <begin position="34"/>
        <end position="146"/>
    </location>
</feature>
<proteinExistence type="predicted"/>
<accession>A0A229RK23</accession>
<evidence type="ECO:0000313" key="3">
    <source>
        <dbReference type="EMBL" id="OXM46935.1"/>
    </source>
</evidence>
<reference evidence="3 4" key="1">
    <citation type="submission" date="2017-07" db="EMBL/GenBank/DDBJ databases">
        <title>Amycolatopsis alba DSM 44262 Genome sequencing and assembly.</title>
        <authorList>
            <person name="Kaur N."/>
            <person name="Mayilraj S."/>
        </authorList>
    </citation>
    <scope>NUCLEOTIDE SEQUENCE [LARGE SCALE GENOMIC DNA]</scope>
    <source>
        <strain evidence="3 4">DSM 44262</strain>
    </source>
</reference>
<feature type="transmembrane region" description="Helical" evidence="2">
    <location>
        <begin position="6"/>
        <end position="26"/>
    </location>
</feature>
<evidence type="ECO:0008006" key="5">
    <source>
        <dbReference type="Google" id="ProtNLM"/>
    </source>
</evidence>
<gene>
    <name evidence="3" type="ORF">CFP75_25865</name>
</gene>
<keyword evidence="2" id="KW-0812">Transmembrane</keyword>
<name>A0A229RK23_AMYAL</name>
<dbReference type="RefSeq" id="WP_020631922.1">
    <property type="nucleotide sequence ID" value="NZ_KB913032.1"/>
</dbReference>
<dbReference type="EMBL" id="NMQU01000082">
    <property type="protein sequence ID" value="OXM46935.1"/>
    <property type="molecule type" value="Genomic_DNA"/>
</dbReference>
<evidence type="ECO:0000313" key="4">
    <source>
        <dbReference type="Proteomes" id="UP000215563"/>
    </source>
</evidence>
<dbReference type="Proteomes" id="UP000215563">
    <property type="component" value="Unassembled WGS sequence"/>
</dbReference>
<comment type="caution">
    <text evidence="3">The sequence shown here is derived from an EMBL/GenBank/DDBJ whole genome shotgun (WGS) entry which is preliminary data.</text>
</comment>
<sequence length="146" mass="16281">MLWLFGQIWLWLLISFALGCGATWLMTRGERRERTAPGPAAREPERAVAAPVEPEPEPVPELLSSERTQFIPPARLQDDDEPYDQEAEGHREGQLTPDPMWIRHPDEPGPAGRNGEGGHEPEPVWPSDEDWPPAGRAAEHRPGQGS</sequence>
<keyword evidence="2" id="KW-1133">Transmembrane helix</keyword>
<evidence type="ECO:0000256" key="2">
    <source>
        <dbReference type="SAM" id="Phobius"/>
    </source>
</evidence>
<keyword evidence="2" id="KW-0472">Membrane</keyword>
<protein>
    <recommendedName>
        <fullName evidence="5">LapA family protein</fullName>
    </recommendedName>
</protein>
<evidence type="ECO:0000256" key="1">
    <source>
        <dbReference type="SAM" id="MobiDB-lite"/>
    </source>
</evidence>
<feature type="compositionally biased region" description="Low complexity" evidence="1">
    <location>
        <begin position="36"/>
        <end position="52"/>
    </location>
</feature>
<keyword evidence="4" id="KW-1185">Reference proteome</keyword>
<feature type="compositionally biased region" description="Basic and acidic residues" evidence="1">
    <location>
        <begin position="137"/>
        <end position="146"/>
    </location>
</feature>